<feature type="region of interest" description="Disordered" evidence="3">
    <location>
        <begin position="125"/>
        <end position="144"/>
    </location>
</feature>
<dbReference type="PANTHER" id="PTHR11328:SF28">
    <property type="entry name" value="MAJOR FACILITATOR SUPERFAMILY DOMAIN-CONTAINING PROTEIN 12"/>
    <property type="match status" value="1"/>
</dbReference>
<keyword evidence="4" id="KW-1133">Transmembrane helix</keyword>
<dbReference type="PROSITE" id="PS01158">
    <property type="entry name" value="MIF"/>
    <property type="match status" value="1"/>
</dbReference>
<dbReference type="GO" id="GO:0015293">
    <property type="term" value="F:symporter activity"/>
    <property type="evidence" value="ECO:0007669"/>
    <property type="project" value="InterPro"/>
</dbReference>
<name>A0A922I0E2_DERFA</name>
<feature type="transmembrane region" description="Helical" evidence="4">
    <location>
        <begin position="637"/>
        <end position="660"/>
    </location>
</feature>
<reference evidence="5" key="2">
    <citation type="journal article" date="2022" name="Res Sq">
        <title>Comparative Genomics Reveals Insights into the Divergent Evolution of Astigmatic Mites and Household Pest Adaptations.</title>
        <authorList>
            <person name="Xiong Q."/>
            <person name="Wan A.T.-Y."/>
            <person name="Liu X.-Y."/>
            <person name="Fung C.S.-H."/>
            <person name="Xiao X."/>
            <person name="Malainual N."/>
            <person name="Hou J."/>
            <person name="Wang L."/>
            <person name="Wang M."/>
            <person name="Yang K."/>
            <person name="Cui Y."/>
            <person name="Leung E."/>
            <person name="Nong W."/>
            <person name="Shin S.-K."/>
            <person name="Au S."/>
            <person name="Jeong K.Y."/>
            <person name="Chew F.T."/>
            <person name="Hui J."/>
            <person name="Leung T.F."/>
            <person name="Tungtrongchitr A."/>
            <person name="Zhong N."/>
            <person name="Liu Z."/>
            <person name="Tsui S."/>
        </authorList>
    </citation>
    <scope>NUCLEOTIDE SEQUENCE</scope>
    <source>
        <strain evidence="5">Derf</strain>
        <tissue evidence="5">Whole organism</tissue>
    </source>
</reference>
<feature type="transmembrane region" description="Helical" evidence="4">
    <location>
        <begin position="460"/>
        <end position="477"/>
    </location>
</feature>
<feature type="transmembrane region" description="Helical" evidence="4">
    <location>
        <begin position="199"/>
        <end position="224"/>
    </location>
</feature>
<accession>A0A922I0E2</accession>
<dbReference type="InterPro" id="IPR001398">
    <property type="entry name" value="Macrophage_inhib_fac"/>
</dbReference>
<feature type="transmembrane region" description="Helical" evidence="4">
    <location>
        <begin position="277"/>
        <end position="298"/>
    </location>
</feature>
<feature type="transmembrane region" description="Helical" evidence="4">
    <location>
        <begin position="168"/>
        <end position="187"/>
    </location>
</feature>
<evidence type="ECO:0000256" key="1">
    <source>
        <dbReference type="ARBA" id="ARBA00005851"/>
    </source>
</evidence>
<evidence type="ECO:0000256" key="2">
    <source>
        <dbReference type="ARBA" id="ARBA00008335"/>
    </source>
</evidence>
<dbReference type="SUPFAM" id="SSF103473">
    <property type="entry name" value="MFS general substrate transporter"/>
    <property type="match status" value="1"/>
</dbReference>
<dbReference type="InterPro" id="IPR019829">
    <property type="entry name" value="Macrophage_inhib_fac_CS"/>
</dbReference>
<dbReference type="Gene3D" id="1.20.1250.20">
    <property type="entry name" value="MFS general substrate transporter like domains"/>
    <property type="match status" value="1"/>
</dbReference>
<protein>
    <submittedName>
        <fullName evidence="5">Major facilitator super domain-containing protein 12</fullName>
    </submittedName>
</protein>
<dbReference type="GO" id="GO:0005886">
    <property type="term" value="C:plasma membrane"/>
    <property type="evidence" value="ECO:0007669"/>
    <property type="project" value="TreeGrafter"/>
</dbReference>
<dbReference type="Pfam" id="PF01187">
    <property type="entry name" value="MIF"/>
    <property type="match status" value="1"/>
</dbReference>
<proteinExistence type="inferred from homology"/>
<keyword evidence="4" id="KW-0472">Membrane</keyword>
<dbReference type="InterPro" id="IPR014347">
    <property type="entry name" value="Tautomerase/MIF_sf"/>
</dbReference>
<comment type="caution">
    <text evidence="5">The sequence shown here is derived from an EMBL/GenBank/DDBJ whole genome shotgun (WGS) entry which is preliminary data.</text>
</comment>
<feature type="transmembrane region" description="Helical" evidence="4">
    <location>
        <begin position="236"/>
        <end position="257"/>
    </location>
</feature>
<feature type="transmembrane region" description="Helical" evidence="4">
    <location>
        <begin position="423"/>
        <end position="440"/>
    </location>
</feature>
<dbReference type="GO" id="GO:0008643">
    <property type="term" value="P:carbohydrate transport"/>
    <property type="evidence" value="ECO:0007669"/>
    <property type="project" value="InterPro"/>
</dbReference>
<feature type="transmembrane region" description="Helical" evidence="4">
    <location>
        <begin position="555"/>
        <end position="575"/>
    </location>
</feature>
<feature type="transmembrane region" description="Helical" evidence="4">
    <location>
        <begin position="359"/>
        <end position="377"/>
    </location>
</feature>
<keyword evidence="6" id="KW-1185">Reference proteome</keyword>
<dbReference type="SUPFAM" id="SSF55331">
    <property type="entry name" value="Tautomerase/MIF"/>
    <property type="match status" value="1"/>
</dbReference>
<dbReference type="AlphaFoldDB" id="A0A922I0E2"/>
<dbReference type="PANTHER" id="PTHR11328">
    <property type="entry name" value="MAJOR FACILITATOR SUPERFAMILY DOMAIN-CONTAINING PROTEIN"/>
    <property type="match status" value="1"/>
</dbReference>
<dbReference type="Pfam" id="PF13347">
    <property type="entry name" value="MFS_2"/>
    <property type="match status" value="1"/>
</dbReference>
<dbReference type="Gene3D" id="3.30.429.10">
    <property type="entry name" value="Macrophage Migration Inhibitory Factor"/>
    <property type="match status" value="1"/>
</dbReference>
<feature type="transmembrane region" description="Helical" evidence="4">
    <location>
        <begin position="519"/>
        <end position="543"/>
    </location>
</feature>
<comment type="similarity">
    <text evidence="1">Belongs to the MIF family.</text>
</comment>
<organism evidence="5 6">
    <name type="scientific">Dermatophagoides farinae</name>
    <name type="common">American house dust mite</name>
    <dbReference type="NCBI Taxonomy" id="6954"/>
    <lineage>
        <taxon>Eukaryota</taxon>
        <taxon>Metazoa</taxon>
        <taxon>Ecdysozoa</taxon>
        <taxon>Arthropoda</taxon>
        <taxon>Chelicerata</taxon>
        <taxon>Arachnida</taxon>
        <taxon>Acari</taxon>
        <taxon>Acariformes</taxon>
        <taxon>Sarcoptiformes</taxon>
        <taxon>Astigmata</taxon>
        <taxon>Psoroptidia</taxon>
        <taxon>Analgoidea</taxon>
        <taxon>Pyroglyphidae</taxon>
        <taxon>Dermatophagoidinae</taxon>
        <taxon>Dermatophagoides</taxon>
    </lineage>
</organism>
<evidence type="ECO:0000313" key="5">
    <source>
        <dbReference type="EMBL" id="KAH9517204.1"/>
    </source>
</evidence>
<dbReference type="Proteomes" id="UP000790347">
    <property type="component" value="Unassembled WGS sequence"/>
</dbReference>
<feature type="transmembrane region" description="Helical" evidence="4">
    <location>
        <begin position="489"/>
        <end position="507"/>
    </location>
</feature>
<comment type="similarity">
    <text evidence="2">Belongs to the major facilitator superfamily.</text>
</comment>
<gene>
    <name evidence="5" type="primary">MFSD12_1</name>
    <name evidence="5" type="ORF">DERF_007887</name>
</gene>
<evidence type="ECO:0000256" key="3">
    <source>
        <dbReference type="SAM" id="MobiDB-lite"/>
    </source>
</evidence>
<sequence length="667" mass="76366">MPQLEIRTNLHLSQIPVDFNEKTTNLLAEIQNKPSSMTLISVLPNQLITFGGTNEPCALVSLQSIGNISADENRESCRRIFDHLQNELNISSKRVFINYIDLAAYNVAWNGRIYEDIFADNNPSMDENDDKQVEQPNDDDGDLDISTNSNQSIRIMNEQCTLNCRTRFGFAFGHIFNDLCASIWFSYGLLFYKLCFGRIGYLFVVFGQVVDAFATVILGFVLDLRCKYVNILFDRVGGTYTGYYIIGTILSFISFPYEISEMKFILYNNDNENHPLLFILTFIAIFVAQVGWTIGQLTHLSMINELSANSSDRIWLTSLRQAASIYSSLVVYILFWFTLAKTDESHLSINDINVFANNAFLITIFGLIHCCVFLFTIHENTLASNSSKIKMDKNLNSDEQNDRSKSNRPMDHYGKLDWFKDSVYFKIGFIYMCSRLYMNLSMAYTPLYLQQTLFLEKTSIAFVPLLIYISGMIMSFFSNYIENRFGNKIHMCLGILLALFSSIWIIFGSCQDKSFINWQIYLIAIQIGVSITIIKISSISLVAEMIGFNQKSTSFVYGSVSFFEKVAASFVIAIIEQFNPDTIIQSDSINNNNNDDDRMQSSIRFDHRNNISHNNNNNNGIICYDQQNGRPVIINFYYQYIMSYVNMAVVTFILIGLITISRIDLRK</sequence>
<evidence type="ECO:0000256" key="4">
    <source>
        <dbReference type="SAM" id="Phobius"/>
    </source>
</evidence>
<reference evidence="5" key="1">
    <citation type="submission" date="2013-05" db="EMBL/GenBank/DDBJ databases">
        <authorList>
            <person name="Yim A.K.Y."/>
            <person name="Chan T.F."/>
            <person name="Ji K.M."/>
            <person name="Liu X.Y."/>
            <person name="Zhou J.W."/>
            <person name="Li R.Q."/>
            <person name="Yang K.Y."/>
            <person name="Li J."/>
            <person name="Li M."/>
            <person name="Law P.T.W."/>
            <person name="Wu Y.L."/>
            <person name="Cai Z.L."/>
            <person name="Qin H."/>
            <person name="Bao Y."/>
            <person name="Leung R.K.K."/>
            <person name="Ng P.K.S."/>
            <person name="Zou J."/>
            <person name="Zhong X.J."/>
            <person name="Ran P.X."/>
            <person name="Zhong N.S."/>
            <person name="Liu Z.G."/>
            <person name="Tsui S.K.W."/>
        </authorList>
    </citation>
    <scope>NUCLEOTIDE SEQUENCE</scope>
    <source>
        <strain evidence="5">Derf</strain>
        <tissue evidence="5">Whole organism</tissue>
    </source>
</reference>
<feature type="transmembrane region" description="Helical" evidence="4">
    <location>
        <begin position="319"/>
        <end position="339"/>
    </location>
</feature>
<evidence type="ECO:0000313" key="6">
    <source>
        <dbReference type="Proteomes" id="UP000790347"/>
    </source>
</evidence>
<dbReference type="EMBL" id="ASGP02000003">
    <property type="protein sequence ID" value="KAH9517204.1"/>
    <property type="molecule type" value="Genomic_DNA"/>
</dbReference>
<dbReference type="InterPro" id="IPR036259">
    <property type="entry name" value="MFS_trans_sf"/>
</dbReference>
<dbReference type="InterPro" id="IPR039672">
    <property type="entry name" value="MFS_2"/>
</dbReference>
<keyword evidence="4" id="KW-0812">Transmembrane</keyword>